<dbReference type="AlphaFoldDB" id="A0A3M7S034"/>
<dbReference type="EMBL" id="REGN01002272">
    <property type="protein sequence ID" value="RNA29154.1"/>
    <property type="molecule type" value="Genomic_DNA"/>
</dbReference>
<protein>
    <submittedName>
        <fullName evidence="1">Uncharacterized protein</fullName>
    </submittedName>
</protein>
<accession>A0A3M7S034</accession>
<name>A0A3M7S034_BRAPC</name>
<keyword evidence="2" id="KW-1185">Reference proteome</keyword>
<proteinExistence type="predicted"/>
<reference evidence="1 2" key="1">
    <citation type="journal article" date="2018" name="Sci. Rep.">
        <title>Genomic signatures of local adaptation to the degree of environmental predictability in rotifers.</title>
        <authorList>
            <person name="Franch-Gras L."/>
            <person name="Hahn C."/>
            <person name="Garcia-Roger E.M."/>
            <person name="Carmona M.J."/>
            <person name="Serra M."/>
            <person name="Gomez A."/>
        </authorList>
    </citation>
    <scope>NUCLEOTIDE SEQUENCE [LARGE SCALE GENOMIC DNA]</scope>
    <source>
        <strain evidence="1">HYR1</strain>
    </source>
</reference>
<organism evidence="1 2">
    <name type="scientific">Brachionus plicatilis</name>
    <name type="common">Marine rotifer</name>
    <name type="synonym">Brachionus muelleri</name>
    <dbReference type="NCBI Taxonomy" id="10195"/>
    <lineage>
        <taxon>Eukaryota</taxon>
        <taxon>Metazoa</taxon>
        <taxon>Spiralia</taxon>
        <taxon>Gnathifera</taxon>
        <taxon>Rotifera</taxon>
        <taxon>Eurotatoria</taxon>
        <taxon>Monogononta</taxon>
        <taxon>Pseudotrocha</taxon>
        <taxon>Ploima</taxon>
        <taxon>Brachionidae</taxon>
        <taxon>Brachionus</taxon>
    </lineage>
</organism>
<comment type="caution">
    <text evidence="1">The sequence shown here is derived from an EMBL/GenBank/DDBJ whole genome shotgun (WGS) entry which is preliminary data.</text>
</comment>
<sequence>MIKYLIWIGMKILKFNTPQRLKKYLYRIHRFNENKEEQSAKEAINLSICNENKINDLFYSVADRRVLTIVSTSSK</sequence>
<evidence type="ECO:0000313" key="2">
    <source>
        <dbReference type="Proteomes" id="UP000276133"/>
    </source>
</evidence>
<dbReference type="Proteomes" id="UP000276133">
    <property type="component" value="Unassembled WGS sequence"/>
</dbReference>
<evidence type="ECO:0000313" key="1">
    <source>
        <dbReference type="EMBL" id="RNA29154.1"/>
    </source>
</evidence>
<gene>
    <name evidence="1" type="ORF">BpHYR1_043140</name>
</gene>